<proteinExistence type="inferred from homology"/>
<dbReference type="InterPro" id="IPR045275">
    <property type="entry name" value="MscS_archaea/bacteria_type"/>
</dbReference>
<dbReference type="InterPro" id="IPR011014">
    <property type="entry name" value="MscS_channel_TM-2"/>
</dbReference>
<dbReference type="EMBL" id="JAYGHG010000001">
    <property type="protein sequence ID" value="MEA5579948.1"/>
    <property type="molecule type" value="Genomic_DNA"/>
</dbReference>
<feature type="transmembrane region" description="Helical" evidence="7">
    <location>
        <begin position="185"/>
        <end position="204"/>
    </location>
</feature>
<evidence type="ECO:0000256" key="3">
    <source>
        <dbReference type="ARBA" id="ARBA00022475"/>
    </source>
</evidence>
<dbReference type="InterPro" id="IPR011066">
    <property type="entry name" value="MscS_channel_C_sf"/>
</dbReference>
<dbReference type="SUPFAM" id="SSF82689">
    <property type="entry name" value="Mechanosensitive channel protein MscS (YggB), C-terminal domain"/>
    <property type="match status" value="1"/>
</dbReference>
<keyword evidence="11" id="KW-1185">Reference proteome</keyword>
<feature type="transmembrane region" description="Helical" evidence="7">
    <location>
        <begin position="225"/>
        <end position="244"/>
    </location>
</feature>
<keyword evidence="5 7" id="KW-1133">Transmembrane helix</keyword>
<gene>
    <name evidence="10" type="ORF">VB620_01170</name>
</gene>
<dbReference type="Pfam" id="PF00924">
    <property type="entry name" value="MS_channel_2nd"/>
    <property type="match status" value="1"/>
</dbReference>
<keyword evidence="6 7" id="KW-0472">Membrane</keyword>
<keyword evidence="4 7" id="KW-0812">Transmembrane</keyword>
<dbReference type="InterPro" id="IPR010920">
    <property type="entry name" value="LSM_dom_sf"/>
</dbReference>
<dbReference type="Gene3D" id="3.30.70.100">
    <property type="match status" value="1"/>
</dbReference>
<feature type="domain" description="Mechanosensitive ion channel MscS C-terminal" evidence="9">
    <location>
        <begin position="345"/>
        <end position="427"/>
    </location>
</feature>
<evidence type="ECO:0000256" key="6">
    <source>
        <dbReference type="ARBA" id="ARBA00023136"/>
    </source>
</evidence>
<comment type="subcellular location">
    <subcellularLocation>
        <location evidence="1">Cell membrane</location>
        <topology evidence="1">Multi-pass membrane protein</topology>
    </subcellularLocation>
</comment>
<dbReference type="InterPro" id="IPR006686">
    <property type="entry name" value="MscS_channel_CS"/>
</dbReference>
<evidence type="ECO:0000256" key="1">
    <source>
        <dbReference type="ARBA" id="ARBA00004651"/>
    </source>
</evidence>
<evidence type="ECO:0000256" key="4">
    <source>
        <dbReference type="ARBA" id="ARBA00022692"/>
    </source>
</evidence>
<accession>A0ABU5U9D3</accession>
<keyword evidence="3" id="KW-1003">Cell membrane</keyword>
<feature type="domain" description="Mechanosensitive ion channel MscS" evidence="8">
    <location>
        <begin position="270"/>
        <end position="335"/>
    </location>
</feature>
<dbReference type="InterPro" id="IPR006685">
    <property type="entry name" value="MscS_channel_2nd"/>
</dbReference>
<dbReference type="InterPro" id="IPR049278">
    <property type="entry name" value="MS_channel_C"/>
</dbReference>
<evidence type="ECO:0000259" key="9">
    <source>
        <dbReference type="Pfam" id="PF21082"/>
    </source>
</evidence>
<dbReference type="PROSITE" id="PS01246">
    <property type="entry name" value="UPF0003"/>
    <property type="match status" value="1"/>
</dbReference>
<organism evidence="10 11">
    <name type="scientific">Nodularia harveyana UHCC-0300</name>
    <dbReference type="NCBI Taxonomy" id="2974287"/>
    <lineage>
        <taxon>Bacteria</taxon>
        <taxon>Bacillati</taxon>
        <taxon>Cyanobacteriota</taxon>
        <taxon>Cyanophyceae</taxon>
        <taxon>Nostocales</taxon>
        <taxon>Nodulariaceae</taxon>
        <taxon>Nodularia</taxon>
    </lineage>
</organism>
<reference evidence="10 11" key="1">
    <citation type="submission" date="2023-12" db="EMBL/GenBank/DDBJ databases">
        <title>Baltic Sea Cyanobacteria.</title>
        <authorList>
            <person name="Delbaje E."/>
            <person name="Fewer D.P."/>
            <person name="Shishido T.K."/>
        </authorList>
    </citation>
    <scope>NUCLEOTIDE SEQUENCE [LARGE SCALE GENOMIC DNA]</scope>
    <source>
        <strain evidence="10 11">UHCC-0300</strain>
    </source>
</reference>
<evidence type="ECO:0000256" key="5">
    <source>
        <dbReference type="ARBA" id="ARBA00022989"/>
    </source>
</evidence>
<protein>
    <submittedName>
        <fullName evidence="10">Mechanosensitive ion channel family protein</fullName>
    </submittedName>
</protein>
<evidence type="ECO:0000259" key="8">
    <source>
        <dbReference type="Pfam" id="PF00924"/>
    </source>
</evidence>
<comment type="caution">
    <text evidence="10">The sequence shown here is derived from an EMBL/GenBank/DDBJ whole genome shotgun (WGS) entry which is preliminary data.</text>
</comment>
<dbReference type="Gene3D" id="2.30.30.60">
    <property type="match status" value="1"/>
</dbReference>
<dbReference type="SUPFAM" id="SSF50182">
    <property type="entry name" value="Sm-like ribonucleoproteins"/>
    <property type="match status" value="1"/>
</dbReference>
<evidence type="ECO:0000313" key="11">
    <source>
        <dbReference type="Proteomes" id="UP001302120"/>
    </source>
</evidence>
<dbReference type="RefSeq" id="WP_323194288.1">
    <property type="nucleotide sequence ID" value="NZ_JAYGHG010000001.1"/>
</dbReference>
<dbReference type="Pfam" id="PF21082">
    <property type="entry name" value="MS_channel_3rd"/>
    <property type="match status" value="1"/>
</dbReference>
<name>A0ABU5U9D3_9CYAN</name>
<evidence type="ECO:0000256" key="7">
    <source>
        <dbReference type="SAM" id="Phobius"/>
    </source>
</evidence>
<dbReference type="PANTHER" id="PTHR30221">
    <property type="entry name" value="SMALL-CONDUCTANCE MECHANOSENSITIVE CHANNEL"/>
    <property type="match status" value="1"/>
</dbReference>
<dbReference type="Gene3D" id="1.10.287.1260">
    <property type="match status" value="1"/>
</dbReference>
<sequence>MMVNFFPKIDRKYYSRQFLSVLFLLTLLISPIQKALTQEISPIDITSPITETSITQTDGIFFADILVRGKPVFQVGSLGELSAIQRAQIINRRIASVLVRSQTDSKVSVVKDSQRGIATLQLSNRVLMTVTKQDAEDFNLDVETLGQWWAKQLIQAFQQPPLAIDVGQRLLSTLRKFQRESIDNLPSFLGMLLVVIATGIIAASMRHLTLSATQYWEVDRNSKILVSRLVYGFIWVIGSIVALGVLGLDFATLLGTLGLTSVAIGFSLKDILSNYFSGVILLVSRSFHLGDQIVIKEFEGTVTQIQLRATTLKTYDGRVVYIPNQEVFSAVITNNTASTIRRNSIIVGIDYDADITKAKRIINDAVLGIYGIEKEPKPDILVRELGASTVNIEVRCWVNSRRLPFLETTSLMAQAIKEALEKAEINMPTDIYTLKFSDVLTIDNQPQ</sequence>
<evidence type="ECO:0000313" key="10">
    <source>
        <dbReference type="EMBL" id="MEA5579948.1"/>
    </source>
</evidence>
<dbReference type="InterPro" id="IPR023408">
    <property type="entry name" value="MscS_beta-dom_sf"/>
</dbReference>
<dbReference type="Proteomes" id="UP001302120">
    <property type="component" value="Unassembled WGS sequence"/>
</dbReference>
<dbReference type="SUPFAM" id="SSF82861">
    <property type="entry name" value="Mechanosensitive channel protein MscS (YggB), transmembrane region"/>
    <property type="match status" value="1"/>
</dbReference>
<dbReference type="PANTHER" id="PTHR30221:SF1">
    <property type="entry name" value="SMALL-CONDUCTANCE MECHANOSENSITIVE CHANNEL"/>
    <property type="match status" value="1"/>
</dbReference>
<evidence type="ECO:0000256" key="2">
    <source>
        <dbReference type="ARBA" id="ARBA00008017"/>
    </source>
</evidence>
<comment type="similarity">
    <text evidence="2">Belongs to the MscS (TC 1.A.23) family.</text>
</comment>